<organism evidence="2">
    <name type="scientific">marine metagenome</name>
    <dbReference type="NCBI Taxonomy" id="408172"/>
    <lineage>
        <taxon>unclassified sequences</taxon>
        <taxon>metagenomes</taxon>
        <taxon>ecological metagenomes</taxon>
    </lineage>
</organism>
<accession>A0A383ACR5</accession>
<feature type="non-terminal residue" evidence="2">
    <location>
        <position position="40"/>
    </location>
</feature>
<name>A0A383ACR5_9ZZZZ</name>
<proteinExistence type="predicted"/>
<gene>
    <name evidence="2" type="ORF">METZ01_LOCUS458237</name>
</gene>
<sequence length="40" mass="4141">MNASETTAKQESETATPSVEGNGRVSGKVTPPRGYAADDM</sequence>
<reference evidence="2" key="1">
    <citation type="submission" date="2018-05" db="EMBL/GenBank/DDBJ databases">
        <authorList>
            <person name="Lanie J.A."/>
            <person name="Ng W.-L."/>
            <person name="Kazmierczak K.M."/>
            <person name="Andrzejewski T.M."/>
            <person name="Davidsen T.M."/>
            <person name="Wayne K.J."/>
            <person name="Tettelin H."/>
            <person name="Glass J.I."/>
            <person name="Rusch D."/>
            <person name="Podicherti R."/>
            <person name="Tsui H.-C.T."/>
            <person name="Winkler M.E."/>
        </authorList>
    </citation>
    <scope>NUCLEOTIDE SEQUENCE</scope>
</reference>
<protein>
    <submittedName>
        <fullName evidence="2">Uncharacterized protein</fullName>
    </submittedName>
</protein>
<evidence type="ECO:0000256" key="1">
    <source>
        <dbReference type="SAM" id="MobiDB-lite"/>
    </source>
</evidence>
<evidence type="ECO:0000313" key="2">
    <source>
        <dbReference type="EMBL" id="SVE05383.1"/>
    </source>
</evidence>
<feature type="region of interest" description="Disordered" evidence="1">
    <location>
        <begin position="1"/>
        <end position="40"/>
    </location>
</feature>
<feature type="compositionally biased region" description="Polar residues" evidence="1">
    <location>
        <begin position="1"/>
        <end position="19"/>
    </location>
</feature>
<dbReference type="AlphaFoldDB" id="A0A383ACR5"/>
<dbReference type="EMBL" id="UINC01190978">
    <property type="protein sequence ID" value="SVE05383.1"/>
    <property type="molecule type" value="Genomic_DNA"/>
</dbReference>